<keyword evidence="8" id="KW-1185">Reference proteome</keyword>
<dbReference type="EMBL" id="CAJZAH010000009">
    <property type="protein sequence ID" value="CAG9183633.1"/>
    <property type="molecule type" value="Genomic_DNA"/>
</dbReference>
<sequence length="693" mass="72260">MSAVARIRSFSLPASAVRRGAVYAVTFLVLAAAGWMTGDGGYYWSATAAIWTCLADTPGTARQRLLALACVGTGGALASILGAALGLQPAVAVAFVLAAGLAAGFCEIRGPVAAMCAKLLYVALIAATLQPALDAGSADRALELGLHFLRGGLVACAMCLAFVPSRRDTRPRGEVVAVFEALQRFTSTLAATDGEARASDCKGDIRSRIEAARLAIAARRGIGDPAGWLHYHYLVSAADAMFALLIVAAELRTRGNAAGLPVRHLERCVADMLEQVRGALNRHAPDLPALSSAVHRELRRLHGPIANAGAPAIYQSALAGLARFRAFDAWCANFRGSRSGVSHWRRRWGEALADHGARDARVLRHAIRLALAGALSLIPAQQLDLHHGYWVAVTVIMVLSPQLQTTRQISMKRFSGSLAGALLASLIGLAHPTPAIALAISAGCLAAAYITRLAGQPGRFAFFLTPAVILFSWVAEPGTDSSHFAALRGVDTALGCAIALICYLVLGQRAEVSRSYRHSMDAVAVNAVYLRAAFATAGLGGPSTPERMEALRVAAGRGSTRAERTLAEAGPELAPALAAHYAALHATLRRMAALAGVVRAEAEAADVPARPTPATIALLDDLQRNLAELAVRPGTEAPAPDRAPALIDLPPRDGFLSEQAGFAQGYAAAAHASVAAVRAITHKAPPRPLGGTA</sequence>
<dbReference type="Proteomes" id="UP000721236">
    <property type="component" value="Unassembled WGS sequence"/>
</dbReference>
<name>A0ABN7ZE77_9BURK</name>
<evidence type="ECO:0000256" key="3">
    <source>
        <dbReference type="ARBA" id="ARBA00022989"/>
    </source>
</evidence>
<dbReference type="InterPro" id="IPR049453">
    <property type="entry name" value="Memb_transporter_dom"/>
</dbReference>
<gene>
    <name evidence="7" type="ORF">LMG21510_04910</name>
</gene>
<evidence type="ECO:0000259" key="6">
    <source>
        <dbReference type="Pfam" id="PF13515"/>
    </source>
</evidence>
<protein>
    <recommendedName>
        <fullName evidence="6">Integral membrane bound transporter domain-containing protein</fullName>
    </recommendedName>
</protein>
<feature type="transmembrane region" description="Helical" evidence="5">
    <location>
        <begin position="485"/>
        <end position="506"/>
    </location>
</feature>
<comment type="caution">
    <text evidence="7">The sequence shown here is derived from an EMBL/GenBank/DDBJ whole genome shotgun (WGS) entry which is preliminary data.</text>
</comment>
<feature type="domain" description="Integral membrane bound transporter" evidence="6">
    <location>
        <begin position="378"/>
        <end position="502"/>
    </location>
</feature>
<keyword evidence="4 5" id="KW-0472">Membrane</keyword>
<proteinExistence type="predicted"/>
<evidence type="ECO:0000256" key="2">
    <source>
        <dbReference type="ARBA" id="ARBA00022692"/>
    </source>
</evidence>
<feature type="transmembrane region" description="Helical" evidence="5">
    <location>
        <begin position="145"/>
        <end position="163"/>
    </location>
</feature>
<comment type="subcellular location">
    <subcellularLocation>
        <location evidence="1">Membrane</location>
        <topology evidence="1">Multi-pass membrane protein</topology>
    </subcellularLocation>
</comment>
<feature type="transmembrane region" description="Helical" evidence="5">
    <location>
        <begin position="20"/>
        <end position="36"/>
    </location>
</feature>
<feature type="transmembrane region" description="Helical" evidence="5">
    <location>
        <begin position="436"/>
        <end position="453"/>
    </location>
</feature>
<feature type="transmembrane region" description="Helical" evidence="5">
    <location>
        <begin position="460"/>
        <end position="479"/>
    </location>
</feature>
<keyword evidence="3 5" id="KW-1133">Transmembrane helix</keyword>
<reference evidence="7 8" key="1">
    <citation type="submission" date="2021-08" db="EMBL/GenBank/DDBJ databases">
        <authorList>
            <person name="Peeters C."/>
        </authorList>
    </citation>
    <scope>NUCLEOTIDE SEQUENCE [LARGE SCALE GENOMIC DNA]</scope>
    <source>
        <strain evidence="7 8">LMG 21510</strain>
    </source>
</reference>
<accession>A0ABN7ZE77</accession>
<evidence type="ECO:0000256" key="4">
    <source>
        <dbReference type="ARBA" id="ARBA00023136"/>
    </source>
</evidence>
<dbReference type="RefSeq" id="WP_224044504.1">
    <property type="nucleotide sequence ID" value="NZ_CAJZAH010000009.1"/>
</dbReference>
<dbReference type="Pfam" id="PF13515">
    <property type="entry name" value="FUSC_2"/>
    <property type="match status" value="1"/>
</dbReference>
<evidence type="ECO:0000313" key="8">
    <source>
        <dbReference type="Proteomes" id="UP000721236"/>
    </source>
</evidence>
<evidence type="ECO:0000313" key="7">
    <source>
        <dbReference type="EMBL" id="CAG9183633.1"/>
    </source>
</evidence>
<feature type="transmembrane region" description="Helical" evidence="5">
    <location>
        <begin position="414"/>
        <end position="430"/>
    </location>
</feature>
<keyword evidence="2 5" id="KW-0812">Transmembrane</keyword>
<evidence type="ECO:0000256" key="5">
    <source>
        <dbReference type="SAM" id="Phobius"/>
    </source>
</evidence>
<evidence type="ECO:0000256" key="1">
    <source>
        <dbReference type="ARBA" id="ARBA00004141"/>
    </source>
</evidence>
<feature type="transmembrane region" description="Helical" evidence="5">
    <location>
        <begin position="115"/>
        <end position="133"/>
    </location>
</feature>
<organism evidence="7 8">
    <name type="scientific">Cupriavidus respiraculi</name>
    <dbReference type="NCBI Taxonomy" id="195930"/>
    <lineage>
        <taxon>Bacteria</taxon>
        <taxon>Pseudomonadati</taxon>
        <taxon>Pseudomonadota</taxon>
        <taxon>Betaproteobacteria</taxon>
        <taxon>Burkholderiales</taxon>
        <taxon>Burkholderiaceae</taxon>
        <taxon>Cupriavidus</taxon>
    </lineage>
</organism>